<dbReference type="Gene3D" id="1.20.58.2220">
    <property type="entry name" value="Formin, FH2 domain"/>
    <property type="match status" value="1"/>
</dbReference>
<dbReference type="GO" id="GO:0030866">
    <property type="term" value="P:cortical actin cytoskeleton organization"/>
    <property type="evidence" value="ECO:0007669"/>
    <property type="project" value="TreeGrafter"/>
</dbReference>
<dbReference type="SUPFAM" id="SSF101447">
    <property type="entry name" value="Formin homology 2 domain (FH2 domain)"/>
    <property type="match status" value="1"/>
</dbReference>
<dbReference type="FunFam" id="1.20.58.2220:FF:000029">
    <property type="entry name" value="Formin 1"/>
    <property type="match status" value="1"/>
</dbReference>
<reference evidence="5" key="1">
    <citation type="submission" date="2025-08" db="UniProtKB">
        <authorList>
            <consortium name="Ensembl"/>
        </authorList>
    </citation>
    <scope>IDENTIFICATION</scope>
</reference>
<accession>A0A673K297</accession>
<proteinExistence type="inferred from homology"/>
<feature type="compositionally biased region" description="Basic and acidic residues" evidence="3">
    <location>
        <begin position="286"/>
        <end position="296"/>
    </location>
</feature>
<feature type="domain" description="FH2" evidence="4">
    <location>
        <begin position="726"/>
        <end position="1122"/>
    </location>
</feature>
<dbReference type="GO" id="GO:0008017">
    <property type="term" value="F:microtubule binding"/>
    <property type="evidence" value="ECO:0007669"/>
    <property type="project" value="InterPro"/>
</dbReference>
<feature type="region of interest" description="Disordered" evidence="3">
    <location>
        <begin position="557"/>
        <end position="609"/>
    </location>
</feature>
<feature type="compositionally biased region" description="Basic and acidic residues" evidence="3">
    <location>
        <begin position="92"/>
        <end position="112"/>
    </location>
</feature>
<keyword evidence="6" id="KW-1185">Reference proteome</keyword>
<organism evidence="5 6">
    <name type="scientific">Sinocyclocheilus rhinocerous</name>
    <dbReference type="NCBI Taxonomy" id="307959"/>
    <lineage>
        <taxon>Eukaryota</taxon>
        <taxon>Metazoa</taxon>
        <taxon>Chordata</taxon>
        <taxon>Craniata</taxon>
        <taxon>Vertebrata</taxon>
        <taxon>Euteleostomi</taxon>
        <taxon>Actinopterygii</taxon>
        <taxon>Neopterygii</taxon>
        <taxon>Teleostei</taxon>
        <taxon>Ostariophysi</taxon>
        <taxon>Cypriniformes</taxon>
        <taxon>Cyprinidae</taxon>
        <taxon>Cyprininae</taxon>
        <taxon>Sinocyclocheilus</taxon>
    </lineage>
</organism>
<dbReference type="GO" id="GO:0045010">
    <property type="term" value="P:actin nucleation"/>
    <property type="evidence" value="ECO:0007669"/>
    <property type="project" value="InterPro"/>
</dbReference>
<feature type="region of interest" description="Disordered" evidence="3">
    <location>
        <begin position="508"/>
        <end position="540"/>
    </location>
</feature>
<protein>
    <submittedName>
        <fullName evidence="5">Formin 2</fullName>
    </submittedName>
</protein>
<keyword evidence="2" id="KW-0175">Coiled coil</keyword>
<dbReference type="PANTHER" id="PTHR45920:SF7">
    <property type="entry name" value="FORMIN-G"/>
    <property type="match status" value="1"/>
</dbReference>
<dbReference type="Proteomes" id="UP000472270">
    <property type="component" value="Unassembled WGS sequence"/>
</dbReference>
<evidence type="ECO:0000313" key="5">
    <source>
        <dbReference type="Ensembl" id="ENSSRHP00000056643.1"/>
    </source>
</evidence>
<dbReference type="InterPro" id="IPR001265">
    <property type="entry name" value="Formin_Cappuccino_subfam"/>
</dbReference>
<feature type="coiled-coil region" evidence="2">
    <location>
        <begin position="434"/>
        <end position="468"/>
    </location>
</feature>
<name>A0A673K297_9TELE</name>
<evidence type="ECO:0000256" key="3">
    <source>
        <dbReference type="SAM" id="MobiDB-lite"/>
    </source>
</evidence>
<dbReference type="SMART" id="SM00498">
    <property type="entry name" value="FH2"/>
    <property type="match status" value="1"/>
</dbReference>
<dbReference type="PRINTS" id="PR00828">
    <property type="entry name" value="FORMIN"/>
</dbReference>
<feature type="compositionally biased region" description="Pro residues" evidence="3">
    <location>
        <begin position="587"/>
        <end position="609"/>
    </location>
</feature>
<dbReference type="PROSITE" id="PS51444">
    <property type="entry name" value="FH2"/>
    <property type="match status" value="1"/>
</dbReference>
<feature type="compositionally biased region" description="Basic and acidic residues" evidence="3">
    <location>
        <begin position="1"/>
        <end position="13"/>
    </location>
</feature>
<evidence type="ECO:0000313" key="6">
    <source>
        <dbReference type="Proteomes" id="UP000472270"/>
    </source>
</evidence>
<evidence type="ECO:0000259" key="4">
    <source>
        <dbReference type="PROSITE" id="PS51444"/>
    </source>
</evidence>
<feature type="region of interest" description="Disordered" evidence="3">
    <location>
        <begin position="1"/>
        <end position="120"/>
    </location>
</feature>
<feature type="region of interest" description="Disordered" evidence="3">
    <location>
        <begin position="237"/>
        <end position="273"/>
    </location>
</feature>
<dbReference type="InterPro" id="IPR042201">
    <property type="entry name" value="FH2_Formin_sf"/>
</dbReference>
<dbReference type="AlphaFoldDB" id="A0A673K297"/>
<evidence type="ECO:0000256" key="1">
    <source>
        <dbReference type="ARBA" id="ARBA00005271"/>
    </source>
</evidence>
<dbReference type="Pfam" id="PF02181">
    <property type="entry name" value="FH2"/>
    <property type="match status" value="1"/>
</dbReference>
<dbReference type="PANTHER" id="PTHR45920">
    <property type="entry name" value="FORMIN HOMOLOGY 2 DOMAIN CONTAINING, ISOFORM I"/>
    <property type="match status" value="1"/>
</dbReference>
<feature type="compositionally biased region" description="Pro residues" evidence="3">
    <location>
        <begin position="557"/>
        <end position="580"/>
    </location>
</feature>
<dbReference type="InterPro" id="IPR015425">
    <property type="entry name" value="FH2_Formin"/>
</dbReference>
<dbReference type="Ensembl" id="ENSSRHT00000058230.1">
    <property type="protein sequence ID" value="ENSSRHP00000056643.1"/>
    <property type="gene ID" value="ENSSRHG00000028429.1"/>
</dbReference>
<feature type="compositionally biased region" description="Polar residues" evidence="3">
    <location>
        <begin position="531"/>
        <end position="540"/>
    </location>
</feature>
<evidence type="ECO:0000256" key="2">
    <source>
        <dbReference type="SAM" id="Coils"/>
    </source>
</evidence>
<comment type="similarity">
    <text evidence="1">Belongs to the formin homology family. Cappuccino subfamily.</text>
</comment>
<feature type="coiled-coil region" evidence="2">
    <location>
        <begin position="997"/>
        <end position="1061"/>
    </location>
</feature>
<feature type="region of interest" description="Disordered" evidence="3">
    <location>
        <begin position="674"/>
        <end position="696"/>
    </location>
</feature>
<sequence length="1153" mass="126136">MGNQDGKPKRSEGAADESAALDGTKKGKKPRGEGGKKKNKSDRSSVFPHIRKRKNQSKAKSFLSGSKEDASLDELDCAPSLCNKTPDLSGDELGHSDAEPEHPRLQEEEKKVASSGSDTDMYSFHSAAEQEDLLADIQQAIRLKQGVMLGKIPWDCKQTGDAKNTPTPDSEPFTVLEAVPKAEKNGICLTVIEELVQRRKSSVSFPPESPLATRLLKAAVKPYPPISTCYIKTTTRQLSSPSCSPAPSPSHSPLSTRRRPDRAERRRVTGSISRSADWTEELRTLQHRATGSEETLRTSAPRPSANQSSTCSFQQVFTGRTLLERFFQQQDSREPEEAEKLCSRILAMGLLLPFSDCFRETYSSSGQIAHKFDVSPDSLHFHLCVQRLSLIYSPGSCTRSSDLCLFLSAALVCFSSRLSLSPQEESMIKTVHLKQEHVCVIEQLEQTIEDLRSKIAELEKQQPLLEREVLLTQDQECGGEERLLPDVCHVDLQTENTALLPLEAKSVQTSPMEESFRFKVSPVEAQGPGRSDSSLPSETENASQAFVCMCQQLPGASVPPPPPPPPPSGMCAPPPPPPLPGMSALSAPPPPPGSSFPPPPPPLPGMGAPPPAPPLPGMVAPPPAPPLPGVVAPPPAPPLPGVVAPPPAPPLPGVVAPPPAPPLPGVVAPPPAPPLPGMGAPPPPPPPPGPPPLAPGPPLAFGLGSLPPPLPLGLYALGAPQEKPPRKSLVEPPRPMKPLYWTRIQLHTKKDSHALVWEKIEEPSVDFDEFVDLFSKTAVKEKKKPLSDTISRSKTKQVSRDAVGALCRSILNLDNTVVDLETLQALYENRAQHDELEKIEKHIKSSKDKEGSKPLDKPEQFLHQLSQIPDFSGRVFCILFQSTFTECISSVQRKLQILQRVCKTLQSGSGVLQVLGLVLAFGNFMNGGNRTRGQADGFTLDILPKLKDVKSSDNSKSLMSYIVSYYLRHFDEDAGRETCVFPLPEPHDLFQASQMKFEDLTKDLLRLRKDLRACTAEVEKVCSVSTEEHLQPFKENMEVFVSEAKTELESQEKQLSDTHKMFLELCVFFSVKAKSGEKEVSPNTFFTVWHEFSTDFKDYWKKENKIILQERYVNKHAAALSSIKPLLFSPGSGAALGRNRSGMLDAFWSDSLL</sequence>
<dbReference type="GO" id="GO:0005737">
    <property type="term" value="C:cytoplasm"/>
    <property type="evidence" value="ECO:0007669"/>
    <property type="project" value="TreeGrafter"/>
</dbReference>
<feature type="region of interest" description="Disordered" evidence="3">
    <location>
        <begin position="286"/>
        <end position="311"/>
    </location>
</feature>
<reference evidence="5" key="2">
    <citation type="submission" date="2025-09" db="UniProtKB">
        <authorList>
            <consortium name="Ensembl"/>
        </authorList>
    </citation>
    <scope>IDENTIFICATION</scope>
</reference>
<dbReference type="GO" id="GO:0005884">
    <property type="term" value="C:actin filament"/>
    <property type="evidence" value="ECO:0007669"/>
    <property type="project" value="InterPro"/>
</dbReference>
<dbReference type="GO" id="GO:0051015">
    <property type="term" value="F:actin filament binding"/>
    <property type="evidence" value="ECO:0007669"/>
    <property type="project" value="TreeGrafter"/>
</dbReference>